<accession>A0ABD2HYE7</accession>
<feature type="region of interest" description="Disordered" evidence="1">
    <location>
        <begin position="1"/>
        <end position="25"/>
    </location>
</feature>
<protein>
    <submittedName>
        <fullName evidence="2">Uncharacterized protein</fullName>
    </submittedName>
</protein>
<feature type="compositionally biased region" description="Polar residues" evidence="1">
    <location>
        <begin position="162"/>
        <end position="181"/>
    </location>
</feature>
<sequence>MIASSSNNNRPNSNGATVEEHQQNGGEKIRYRATISPPGRYAVIAWDGILNEEDKECQQKFVLPTKSKEKLHLFTNALDATDQLAKSRQIGSLNYGLAEEKKRQKIDEDDPLRIIQLQILPLNSKGKPIPSVNNSNNNTNTNNNANIVAAQTMRKYKAEELSNANGTNEEGQSAQNGGEGI</sequence>
<gene>
    <name evidence="2" type="ORF">niasHS_015369</name>
</gene>
<feature type="compositionally biased region" description="Low complexity" evidence="1">
    <location>
        <begin position="1"/>
        <end position="14"/>
    </location>
</feature>
<dbReference type="Proteomes" id="UP001620645">
    <property type="component" value="Unassembled WGS sequence"/>
</dbReference>
<name>A0ABD2HYE7_HETSC</name>
<feature type="region of interest" description="Disordered" evidence="1">
    <location>
        <begin position="158"/>
        <end position="181"/>
    </location>
</feature>
<dbReference type="EMBL" id="JBICCN010000438">
    <property type="protein sequence ID" value="KAL3068873.1"/>
    <property type="molecule type" value="Genomic_DNA"/>
</dbReference>
<evidence type="ECO:0000313" key="2">
    <source>
        <dbReference type="EMBL" id="KAL3068873.1"/>
    </source>
</evidence>
<dbReference type="AlphaFoldDB" id="A0ABD2HYE7"/>
<evidence type="ECO:0000313" key="3">
    <source>
        <dbReference type="Proteomes" id="UP001620645"/>
    </source>
</evidence>
<evidence type="ECO:0000256" key="1">
    <source>
        <dbReference type="SAM" id="MobiDB-lite"/>
    </source>
</evidence>
<reference evidence="2 3" key="1">
    <citation type="submission" date="2024-10" db="EMBL/GenBank/DDBJ databases">
        <authorList>
            <person name="Kim D."/>
        </authorList>
    </citation>
    <scope>NUCLEOTIDE SEQUENCE [LARGE SCALE GENOMIC DNA]</scope>
    <source>
        <strain evidence="2">Taebaek</strain>
    </source>
</reference>
<keyword evidence="3" id="KW-1185">Reference proteome</keyword>
<comment type="caution">
    <text evidence="2">The sequence shown here is derived from an EMBL/GenBank/DDBJ whole genome shotgun (WGS) entry which is preliminary data.</text>
</comment>
<proteinExistence type="predicted"/>
<organism evidence="2 3">
    <name type="scientific">Heterodera schachtii</name>
    <name type="common">Sugarbeet cyst nematode worm</name>
    <name type="synonym">Tylenchus schachtii</name>
    <dbReference type="NCBI Taxonomy" id="97005"/>
    <lineage>
        <taxon>Eukaryota</taxon>
        <taxon>Metazoa</taxon>
        <taxon>Ecdysozoa</taxon>
        <taxon>Nematoda</taxon>
        <taxon>Chromadorea</taxon>
        <taxon>Rhabditida</taxon>
        <taxon>Tylenchina</taxon>
        <taxon>Tylenchomorpha</taxon>
        <taxon>Tylenchoidea</taxon>
        <taxon>Heteroderidae</taxon>
        <taxon>Heteroderinae</taxon>
        <taxon>Heterodera</taxon>
    </lineage>
</organism>